<dbReference type="KEGG" id="psoj:PHYSODRAFT_342554"/>
<dbReference type="Proteomes" id="UP000002640">
    <property type="component" value="Unassembled WGS sequence"/>
</dbReference>
<reference evidence="1 2" key="1">
    <citation type="journal article" date="2006" name="Science">
        <title>Phytophthora genome sequences uncover evolutionary origins and mechanisms of pathogenesis.</title>
        <authorList>
            <person name="Tyler B.M."/>
            <person name="Tripathy S."/>
            <person name="Zhang X."/>
            <person name="Dehal P."/>
            <person name="Jiang R.H."/>
            <person name="Aerts A."/>
            <person name="Arredondo F.D."/>
            <person name="Baxter L."/>
            <person name="Bensasson D."/>
            <person name="Beynon J.L."/>
            <person name="Chapman J."/>
            <person name="Damasceno C.M."/>
            <person name="Dorrance A.E."/>
            <person name="Dou D."/>
            <person name="Dickerman A.W."/>
            <person name="Dubchak I.L."/>
            <person name="Garbelotto M."/>
            <person name="Gijzen M."/>
            <person name="Gordon S.G."/>
            <person name="Govers F."/>
            <person name="Grunwald N.J."/>
            <person name="Huang W."/>
            <person name="Ivors K.L."/>
            <person name="Jones R.W."/>
            <person name="Kamoun S."/>
            <person name="Krampis K."/>
            <person name="Lamour K.H."/>
            <person name="Lee M.K."/>
            <person name="McDonald W.H."/>
            <person name="Medina M."/>
            <person name="Meijer H.J."/>
            <person name="Nordberg E.K."/>
            <person name="Maclean D.J."/>
            <person name="Ospina-Giraldo M.D."/>
            <person name="Morris P.F."/>
            <person name="Phuntumart V."/>
            <person name="Putnam N.H."/>
            <person name="Rash S."/>
            <person name="Rose J.K."/>
            <person name="Sakihama Y."/>
            <person name="Salamov A.A."/>
            <person name="Savidor A."/>
            <person name="Scheuring C.F."/>
            <person name="Smith B.M."/>
            <person name="Sobral B.W."/>
            <person name="Terry A."/>
            <person name="Torto-Alalibo T.A."/>
            <person name="Win J."/>
            <person name="Xu Z."/>
            <person name="Zhang H."/>
            <person name="Grigoriev I.V."/>
            <person name="Rokhsar D.S."/>
            <person name="Boore J.L."/>
        </authorList>
    </citation>
    <scope>NUCLEOTIDE SEQUENCE [LARGE SCALE GENOMIC DNA]</scope>
    <source>
        <strain evidence="1 2">P6497</strain>
    </source>
</reference>
<sequence>MASQSDLQPGVEEIAAFVDDSVFTQLSAKLGDAKEGNEGALEKKPLRIDEYLKKYRDAGLRVSQKEFKVCLEVKIGIVYEHPDVTVDLAETITVKTIEDLLAKFVPEDNPLITKLGEDEMIRLSDAFTKVTYVGKAQDDLAEYLRDCWKEYNPAKYKAPCVAVVQSSGFGKSRMVRELAIEAQKSALNMKVLYMCARVHESTGFPKATSELRGWLFQEGSKVEDIASRLKTIYVYANKHWADVQKEWLKLFTEQAADTSV</sequence>
<dbReference type="PANTHER" id="PTHR33266">
    <property type="entry name" value="CHROMOSOME 15, WHOLE GENOME SHOTGUN SEQUENCE"/>
    <property type="match status" value="1"/>
</dbReference>
<evidence type="ECO:0000313" key="2">
    <source>
        <dbReference type="Proteomes" id="UP000002640"/>
    </source>
</evidence>
<keyword evidence="2" id="KW-1185">Reference proteome</keyword>
<accession>G5AGY8</accession>
<dbReference type="EMBL" id="JH159168">
    <property type="protein sequence ID" value="EGZ05181.1"/>
    <property type="molecule type" value="Genomic_DNA"/>
</dbReference>
<dbReference type="InParanoid" id="G5AGY8"/>
<organism evidence="1 2">
    <name type="scientific">Phytophthora sojae (strain P6497)</name>
    <name type="common">Soybean stem and root rot agent</name>
    <name type="synonym">Phytophthora megasperma f. sp. glycines</name>
    <dbReference type="NCBI Taxonomy" id="1094619"/>
    <lineage>
        <taxon>Eukaryota</taxon>
        <taxon>Sar</taxon>
        <taxon>Stramenopiles</taxon>
        <taxon>Oomycota</taxon>
        <taxon>Peronosporomycetes</taxon>
        <taxon>Peronosporales</taxon>
        <taxon>Peronosporaceae</taxon>
        <taxon>Phytophthora</taxon>
    </lineage>
</organism>
<name>G5AGY8_PHYSP</name>
<evidence type="ECO:0000313" key="1">
    <source>
        <dbReference type="EMBL" id="EGZ05181.1"/>
    </source>
</evidence>
<dbReference type="RefSeq" id="XP_009539339.1">
    <property type="nucleotide sequence ID" value="XM_009541044.1"/>
</dbReference>
<gene>
    <name evidence="1" type="ORF">PHYSODRAFT_342554</name>
</gene>
<dbReference type="GeneID" id="20648316"/>
<dbReference type="STRING" id="1094619.G5AGY8"/>
<protein>
    <submittedName>
        <fullName evidence="1">Uncharacterized protein</fullName>
    </submittedName>
</protein>
<dbReference type="AlphaFoldDB" id="G5AGY8"/>
<dbReference type="PANTHER" id="PTHR33266:SF1">
    <property type="entry name" value="F-BOX DOMAIN-CONTAINING PROTEIN"/>
    <property type="match status" value="1"/>
</dbReference>
<proteinExistence type="predicted"/>